<feature type="binding site" evidence="6">
    <location>
        <position position="266"/>
    </location>
    <ligand>
        <name>FAD</name>
        <dbReference type="ChEBI" id="CHEBI:57692"/>
    </ligand>
</feature>
<proteinExistence type="inferred from homology"/>
<dbReference type="InterPro" id="IPR014133">
    <property type="entry name" value="Cry_DASH"/>
</dbReference>
<evidence type="ECO:0000313" key="10">
    <source>
        <dbReference type="Proteomes" id="UP000244892"/>
    </source>
</evidence>
<dbReference type="InterPro" id="IPR014729">
    <property type="entry name" value="Rossmann-like_a/b/a_fold"/>
</dbReference>
<accession>A0A2U8FRM0</accession>
<keyword evidence="4 6" id="KW-0274">FAD</keyword>
<reference evidence="9 10" key="1">
    <citation type="submission" date="2018-05" db="EMBL/GenBank/DDBJ databases">
        <title>complete genome sequence of Aquabacterium olei NBRC 110486.</title>
        <authorList>
            <person name="Tang B."/>
            <person name="Chang J."/>
            <person name="Zhang L."/>
            <person name="Yang H."/>
        </authorList>
    </citation>
    <scope>NUCLEOTIDE SEQUENCE [LARGE SCALE GENOMIC DNA]</scope>
    <source>
        <strain evidence="9 10">NBRC 110486</strain>
    </source>
</reference>
<dbReference type="PROSITE" id="PS00394">
    <property type="entry name" value="DNA_PHOTOLYASES_1_1"/>
    <property type="match status" value="1"/>
</dbReference>
<dbReference type="GO" id="GO:0000719">
    <property type="term" value="P:photoreactive repair"/>
    <property type="evidence" value="ECO:0007669"/>
    <property type="project" value="TreeGrafter"/>
</dbReference>
<dbReference type="Pfam" id="PF03441">
    <property type="entry name" value="FAD_binding_7"/>
    <property type="match status" value="1"/>
</dbReference>
<feature type="binding site" evidence="6">
    <location>
        <begin position="279"/>
        <end position="283"/>
    </location>
    <ligand>
        <name>FAD</name>
        <dbReference type="ChEBI" id="CHEBI:57692"/>
    </ligand>
</feature>
<keyword evidence="3 6" id="KW-0285">Flavoprotein</keyword>
<dbReference type="SUPFAM" id="SSF52425">
    <property type="entry name" value="Cryptochrome/photolyase, N-terminal domain"/>
    <property type="match status" value="1"/>
</dbReference>
<comment type="cofactor">
    <cofactor evidence="7">
        <name>(6R)-5,10-methylene-5,6,7,8-tetrahydrofolate</name>
        <dbReference type="ChEBI" id="CHEBI:15636"/>
    </cofactor>
    <text evidence="7">Binds 1 5,10-methenyltetrahydrofolate (MTHF) per subunit.</text>
</comment>
<keyword evidence="10" id="KW-1185">Reference proteome</keyword>
<dbReference type="PRINTS" id="PR00147">
    <property type="entry name" value="DNAPHOTLYASE"/>
</dbReference>
<dbReference type="SUPFAM" id="SSF48173">
    <property type="entry name" value="Cryptochrome/photolyase FAD-binding domain"/>
    <property type="match status" value="1"/>
</dbReference>
<sequence>MSTVIHWFRHDLRLADNPALTRAVRAAQAHGHTLLPVYIWDPAQAQPTRWVPRRMGPHRMAVLADTLTALDSALQQRGSRLLVLHGAAVSLLPRLVRAVQAVQVSAEAIAAPEEQDEADALARTARLEGWRWTPVWQSSLLDPPDLPFAVERTPDVFTAFRQQVERADVQPRAPLPAAARLPALPPHDALWEPMAAAQGHAARLTQDGAHGPPLLCHTPLKRPVPPVLMPEARSAFPYHLPACAPGEAGAQDHLAQYMSRKLPHSYKHTRNGLIGVDYSSKLSPWLASGALSAPQIMAALRAFEAEHGANDGSYWLWFELLWRDHFRLMHLKHGRALYRARGLTQLSPPPHDPQAFQRWCEARTGQPLVDAGMRELAASGFLSNRMRQVVASHLVHDLRCDWRAGAAWFESQLVDHDVYSNQGNWLYVAGRGTDPRGGRRFNLDKQAQDHDPQGHYRRLWGTA</sequence>
<name>A0A2U8FRM0_9BURK</name>
<comment type="cofactor">
    <cofactor evidence="6 7">
        <name>FAD</name>
        <dbReference type="ChEBI" id="CHEBI:57692"/>
    </cofactor>
    <text evidence="6 7">Binds 1 FAD per subunit.</text>
</comment>
<keyword evidence="5 7" id="KW-0157">Chromophore</keyword>
<organism evidence="9 10">
    <name type="scientific">Aquabacterium olei</name>
    <dbReference type="NCBI Taxonomy" id="1296669"/>
    <lineage>
        <taxon>Bacteria</taxon>
        <taxon>Pseudomonadati</taxon>
        <taxon>Pseudomonadota</taxon>
        <taxon>Betaproteobacteria</taxon>
        <taxon>Burkholderiales</taxon>
        <taxon>Aquabacterium</taxon>
    </lineage>
</organism>
<dbReference type="Gene3D" id="1.25.40.80">
    <property type="match status" value="1"/>
</dbReference>
<comment type="similarity">
    <text evidence="1 7">Belongs to the DNA photolyase class-1 family.</text>
</comment>
<dbReference type="PANTHER" id="PTHR11455">
    <property type="entry name" value="CRYPTOCHROME"/>
    <property type="match status" value="1"/>
</dbReference>
<evidence type="ECO:0000313" key="9">
    <source>
        <dbReference type="EMBL" id="AWI53054.1"/>
    </source>
</evidence>
<dbReference type="AlphaFoldDB" id="A0A2U8FRM0"/>
<dbReference type="PANTHER" id="PTHR11455:SF22">
    <property type="entry name" value="CRYPTOCHROME DASH"/>
    <property type="match status" value="1"/>
</dbReference>
<evidence type="ECO:0000256" key="2">
    <source>
        <dbReference type="ARBA" id="ARBA00017881"/>
    </source>
</evidence>
<feature type="domain" description="Photolyase/cryptochrome alpha/beta" evidence="8">
    <location>
        <begin position="2"/>
        <end position="140"/>
    </location>
</feature>
<protein>
    <recommendedName>
        <fullName evidence="2 7">Cryptochrome DASH</fullName>
    </recommendedName>
</protein>
<dbReference type="InterPro" id="IPR006050">
    <property type="entry name" value="DNA_photolyase_N"/>
</dbReference>
<dbReference type="GO" id="GO:0003913">
    <property type="term" value="F:DNA photolyase activity"/>
    <property type="evidence" value="ECO:0007669"/>
    <property type="project" value="InterPro"/>
</dbReference>
<dbReference type="Proteomes" id="UP000244892">
    <property type="component" value="Chromosome"/>
</dbReference>
<evidence type="ECO:0000256" key="3">
    <source>
        <dbReference type="ARBA" id="ARBA00022630"/>
    </source>
</evidence>
<dbReference type="Gene3D" id="1.10.579.10">
    <property type="entry name" value="DNA Cyclobutane Dipyrimidine Photolyase, subunit A, domain 3"/>
    <property type="match status" value="1"/>
</dbReference>
<dbReference type="RefSeq" id="WP_109035716.1">
    <property type="nucleotide sequence ID" value="NZ_CP029210.1"/>
</dbReference>
<evidence type="ECO:0000256" key="5">
    <source>
        <dbReference type="ARBA" id="ARBA00022991"/>
    </source>
</evidence>
<dbReference type="OrthoDB" id="9772484at2"/>
<evidence type="ECO:0000259" key="8">
    <source>
        <dbReference type="PROSITE" id="PS51645"/>
    </source>
</evidence>
<dbReference type="EMBL" id="CP029210">
    <property type="protein sequence ID" value="AWI53054.1"/>
    <property type="molecule type" value="Genomic_DNA"/>
</dbReference>
<evidence type="ECO:0000256" key="7">
    <source>
        <dbReference type="RuleBase" id="RU367151"/>
    </source>
</evidence>
<dbReference type="InterPro" id="IPR036134">
    <property type="entry name" value="Crypto/Photolyase_FAD-like_sf"/>
</dbReference>
<dbReference type="Gene3D" id="3.40.50.620">
    <property type="entry name" value="HUPs"/>
    <property type="match status" value="1"/>
</dbReference>
<dbReference type="GO" id="GO:0003677">
    <property type="term" value="F:DNA binding"/>
    <property type="evidence" value="ECO:0007669"/>
    <property type="project" value="TreeGrafter"/>
</dbReference>
<comment type="function">
    <text evidence="7">May have a photoreceptor function.</text>
</comment>
<dbReference type="NCBIfam" id="TIGR02765">
    <property type="entry name" value="crypto_DASH"/>
    <property type="match status" value="1"/>
</dbReference>
<feature type="binding site" evidence="6">
    <location>
        <begin position="415"/>
        <end position="417"/>
    </location>
    <ligand>
        <name>FAD</name>
        <dbReference type="ChEBI" id="CHEBI:57692"/>
    </ligand>
</feature>
<dbReference type="InterPro" id="IPR018394">
    <property type="entry name" value="DNA_photolyase_1_CS_C"/>
</dbReference>
<gene>
    <name evidence="9" type="ORF">DEH84_06120</name>
</gene>
<dbReference type="PROSITE" id="PS51645">
    <property type="entry name" value="PHR_CRY_ALPHA_BETA"/>
    <property type="match status" value="1"/>
</dbReference>
<dbReference type="InterPro" id="IPR005101">
    <property type="entry name" value="Cryptochr/Photolyase_FAD-bd"/>
</dbReference>
<evidence type="ECO:0000256" key="1">
    <source>
        <dbReference type="ARBA" id="ARBA00005862"/>
    </source>
</evidence>
<dbReference type="InterPro" id="IPR002081">
    <property type="entry name" value="Cryptochrome/DNA_photolyase_1"/>
</dbReference>
<evidence type="ECO:0000256" key="4">
    <source>
        <dbReference type="ARBA" id="ARBA00022827"/>
    </source>
</evidence>
<dbReference type="Pfam" id="PF00875">
    <property type="entry name" value="DNA_photolyase"/>
    <property type="match status" value="1"/>
</dbReference>
<dbReference type="KEGG" id="aon:DEH84_06120"/>
<dbReference type="GO" id="GO:0071949">
    <property type="term" value="F:FAD binding"/>
    <property type="evidence" value="ECO:0007669"/>
    <property type="project" value="TreeGrafter"/>
</dbReference>
<dbReference type="InterPro" id="IPR036155">
    <property type="entry name" value="Crypto/Photolyase_N_sf"/>
</dbReference>
<evidence type="ECO:0000256" key="6">
    <source>
        <dbReference type="PIRSR" id="PIRSR602081-1"/>
    </source>
</evidence>